<sequence length="290" mass="31062">MDTVVKSGERVLLITGLTSTSCDLPSLVNKLMEKTGTDGKVQVEHVDRLCTSKHDMASFDVAISGPSVHQSDVLIEIARVLKPGGRTYLCEPVGAGQLKMPEGLQSALKLAGFINVSQPGNLTLPEREVTALTNSLGTSSYSLLQLSADKPAYEVGAAKQLKLSFVKKIEENTAQVWSLSANDMMDDDVDLIDDDDLLDEDDLKKPDPASLRVEGAEGPKKKKACKNCTCGLADELDNEADKKQQQSTPSCGNCYLGDAFRCASCPYLGMPAFKPGETVVIPDAHLATAE</sequence>
<evidence type="ECO:0000256" key="9">
    <source>
        <dbReference type="ARBA" id="ARBA00023128"/>
    </source>
</evidence>
<comment type="caution">
    <text evidence="10">Lacks conserved residue(s) required for the propagation of feature annotation.</text>
</comment>
<reference evidence="13" key="1">
    <citation type="journal article" date="2023" name="Mol. Biol. Evol.">
        <title>Third-Generation Sequencing Reveals the Adaptive Role of the Epigenome in Three Deep-Sea Polychaetes.</title>
        <authorList>
            <person name="Perez M."/>
            <person name="Aroh O."/>
            <person name="Sun Y."/>
            <person name="Lan Y."/>
            <person name="Juniper S.K."/>
            <person name="Young C.R."/>
            <person name="Angers B."/>
            <person name="Qian P.Y."/>
        </authorList>
    </citation>
    <scope>NUCLEOTIDE SEQUENCE</scope>
    <source>
        <strain evidence="13">R07B-5</strain>
    </source>
</reference>
<dbReference type="InterPro" id="IPR049011">
    <property type="entry name" value="Anamorsin_N_metazoan"/>
</dbReference>
<feature type="region of interest" description="Fe-S binding site B" evidence="10">
    <location>
        <begin position="251"/>
        <end position="265"/>
    </location>
</feature>
<keyword evidence="6 10" id="KW-0479">Metal-binding</keyword>
<dbReference type="AlphaFoldDB" id="A0AAD9PB97"/>
<comment type="domain">
    <text evidence="10">The twin Cx2C motifs are involved in the recognition by the mitochondrial MIA40-ERV1 disulfide relay system. The formation of 2 disulfide bonds in the Cx2C motifs through dithiol/disulfide exchange reactions effectively traps the protein in the mitochondrial intermembrane space.</text>
</comment>
<dbReference type="GO" id="GO:0009055">
    <property type="term" value="F:electron transfer activity"/>
    <property type="evidence" value="ECO:0007669"/>
    <property type="project" value="UniProtKB-UniRule"/>
</dbReference>
<keyword evidence="14" id="KW-1185">Reference proteome</keyword>
<dbReference type="Pfam" id="PF20922">
    <property type="entry name" value="Anamorsin_N"/>
    <property type="match status" value="1"/>
</dbReference>
<comment type="function">
    <text evidence="10">Component of the cytosolic iron-sulfur (Fe-S) protein assembly (CIA) machinery. Required for the maturation of extramitochondrial Fe-S proteins. Part of an electron transfer chain functioning in an early step of cytosolic Fe-S biogenesis, facilitating the de novo assembly of a [4Fe-4S] cluster on the cytosolic Fe-S scaffold complex. Electrons are transferred from NADPH via a FAD- and FMN-containing diflavin oxidoreductase. Together with the diflavin oxidoreductase, also required for the assembly of the diferric tyrosyl radical cofactor of ribonucleotide reductase (RNR), probably by providing electrons for reduction during radical cofactor maturation in the catalytic small subunit.</text>
</comment>
<feature type="domain" description="Anamorsin C-terminal" evidence="11">
    <location>
        <begin position="239"/>
        <end position="281"/>
    </location>
</feature>
<evidence type="ECO:0000259" key="12">
    <source>
        <dbReference type="Pfam" id="PF20922"/>
    </source>
</evidence>
<evidence type="ECO:0000313" key="13">
    <source>
        <dbReference type="EMBL" id="KAK2191417.1"/>
    </source>
</evidence>
<evidence type="ECO:0000256" key="6">
    <source>
        <dbReference type="ARBA" id="ARBA00022723"/>
    </source>
</evidence>
<keyword evidence="3 10" id="KW-0004">4Fe-4S</keyword>
<dbReference type="Proteomes" id="UP001209878">
    <property type="component" value="Unassembled WGS sequence"/>
</dbReference>
<dbReference type="GO" id="GO:0046872">
    <property type="term" value="F:metal ion binding"/>
    <property type="evidence" value="ECO:0007669"/>
    <property type="project" value="UniProtKB-KW"/>
</dbReference>
<organism evidence="13 14">
    <name type="scientific">Ridgeia piscesae</name>
    <name type="common">Tubeworm</name>
    <dbReference type="NCBI Taxonomy" id="27915"/>
    <lineage>
        <taxon>Eukaryota</taxon>
        <taxon>Metazoa</taxon>
        <taxon>Spiralia</taxon>
        <taxon>Lophotrochozoa</taxon>
        <taxon>Annelida</taxon>
        <taxon>Polychaeta</taxon>
        <taxon>Sedentaria</taxon>
        <taxon>Canalipalpata</taxon>
        <taxon>Sabellida</taxon>
        <taxon>Siboglinidae</taxon>
        <taxon>Ridgeia</taxon>
    </lineage>
</organism>
<evidence type="ECO:0000256" key="10">
    <source>
        <dbReference type="HAMAP-Rule" id="MF_03115"/>
    </source>
</evidence>
<keyword evidence="9 10" id="KW-0496">Mitochondrion</keyword>
<dbReference type="PANTHER" id="PTHR13273">
    <property type="entry name" value="ANAMORSIN"/>
    <property type="match status" value="1"/>
</dbReference>
<feature type="domain" description="Anamorsin N-terminal" evidence="12">
    <location>
        <begin position="8"/>
        <end position="157"/>
    </location>
</feature>
<dbReference type="SUPFAM" id="SSF53335">
    <property type="entry name" value="S-adenosyl-L-methionine-dependent methyltransferases"/>
    <property type="match status" value="1"/>
</dbReference>
<dbReference type="EMBL" id="JAODUO010000053">
    <property type="protein sequence ID" value="KAK2191417.1"/>
    <property type="molecule type" value="Genomic_DNA"/>
</dbReference>
<comment type="domain">
    <text evidence="10">The N-terminal domain has structural similarity with S-adenosyl-L-methionine-dependent methyltransferases, but does not bind S-adenosyl-L-methionine. It is required for correct assembly of the 2 Fe-S clusters.</text>
</comment>
<feature type="short sequence motif" description="Cx2C motif 1" evidence="10">
    <location>
        <begin position="251"/>
        <end position="254"/>
    </location>
</feature>
<evidence type="ECO:0000256" key="1">
    <source>
        <dbReference type="ARBA" id="ARBA00001966"/>
    </source>
</evidence>
<evidence type="ECO:0000256" key="2">
    <source>
        <dbReference type="ARBA" id="ARBA00008169"/>
    </source>
</evidence>
<evidence type="ECO:0000313" key="14">
    <source>
        <dbReference type="Proteomes" id="UP001209878"/>
    </source>
</evidence>
<dbReference type="GO" id="GO:0051537">
    <property type="term" value="F:2 iron, 2 sulfur cluster binding"/>
    <property type="evidence" value="ECO:0007669"/>
    <property type="project" value="UniProtKB-UniRule"/>
</dbReference>
<keyword evidence="5" id="KW-0001">2Fe-2S</keyword>
<evidence type="ECO:0000256" key="5">
    <source>
        <dbReference type="ARBA" id="ARBA00022714"/>
    </source>
</evidence>
<feature type="short sequence motif" description="Cx2C motif 2" evidence="10">
    <location>
        <begin position="262"/>
        <end position="265"/>
    </location>
</feature>
<dbReference type="GO" id="GO:0051539">
    <property type="term" value="F:4 iron, 4 sulfur cluster binding"/>
    <property type="evidence" value="ECO:0007669"/>
    <property type="project" value="UniProtKB-KW"/>
</dbReference>
<comment type="domain">
    <text evidence="10">The C-terminal domain binds 2 Fe-S clusters but is otherwise mostly in an intrinsically disordered conformation.</text>
</comment>
<comment type="caution">
    <text evidence="13">The sequence shown here is derived from an EMBL/GenBank/DDBJ whole genome shotgun (WGS) entry which is preliminary data.</text>
</comment>
<gene>
    <name evidence="13" type="ORF">NP493_53g10008</name>
</gene>
<dbReference type="CDD" id="cd02440">
    <property type="entry name" value="AdoMet_MTases"/>
    <property type="match status" value="1"/>
</dbReference>
<feature type="binding site" evidence="10">
    <location>
        <position position="265"/>
    </location>
    <ligand>
        <name>[4Fe-4S] cluster</name>
        <dbReference type="ChEBI" id="CHEBI:49883"/>
    </ligand>
</feature>
<comment type="subunit">
    <text evidence="10">Monomer.</text>
</comment>
<comment type="subcellular location">
    <subcellularLocation>
        <location evidence="10">Cytoplasm</location>
    </subcellularLocation>
    <subcellularLocation>
        <location evidence="10">Mitochondrion intermembrane space</location>
    </subcellularLocation>
</comment>
<keyword evidence="4 10" id="KW-0963">Cytoplasm</keyword>
<dbReference type="PROSITE" id="PS51257">
    <property type="entry name" value="PROKAR_LIPOPROTEIN"/>
    <property type="match status" value="1"/>
</dbReference>
<keyword evidence="7 10" id="KW-0408">Iron</keyword>
<feature type="binding site" evidence="10">
    <location>
        <position position="251"/>
    </location>
    <ligand>
        <name>[4Fe-4S] cluster</name>
        <dbReference type="ChEBI" id="CHEBI:49883"/>
    </ligand>
</feature>
<dbReference type="GO" id="GO:0016226">
    <property type="term" value="P:iron-sulfur cluster assembly"/>
    <property type="evidence" value="ECO:0007669"/>
    <property type="project" value="UniProtKB-UniRule"/>
</dbReference>
<dbReference type="InterPro" id="IPR029063">
    <property type="entry name" value="SAM-dependent_MTases_sf"/>
</dbReference>
<comment type="cofactor">
    <cofactor evidence="1 10">
        <name>[4Fe-4S] cluster</name>
        <dbReference type="ChEBI" id="CHEBI:49883"/>
    </cofactor>
</comment>
<dbReference type="GO" id="GO:0005758">
    <property type="term" value="C:mitochondrial intermembrane space"/>
    <property type="evidence" value="ECO:0007669"/>
    <property type="project" value="UniProtKB-SubCell"/>
</dbReference>
<dbReference type="HAMAP" id="MF_03115">
    <property type="entry name" value="Anamorsin"/>
    <property type="match status" value="1"/>
</dbReference>
<evidence type="ECO:0000256" key="8">
    <source>
        <dbReference type="ARBA" id="ARBA00023014"/>
    </source>
</evidence>
<dbReference type="Pfam" id="PF05093">
    <property type="entry name" value="CIAPIN1"/>
    <property type="match status" value="1"/>
</dbReference>
<dbReference type="InterPro" id="IPR007785">
    <property type="entry name" value="Anamorsin"/>
</dbReference>
<keyword evidence="8 10" id="KW-0411">Iron-sulfur</keyword>
<accession>A0AAD9PB97</accession>
<evidence type="ECO:0000256" key="3">
    <source>
        <dbReference type="ARBA" id="ARBA00022485"/>
    </source>
</evidence>
<evidence type="ECO:0000259" key="11">
    <source>
        <dbReference type="Pfam" id="PF05093"/>
    </source>
</evidence>
<name>A0AAD9PB97_RIDPI</name>
<dbReference type="InterPro" id="IPR046408">
    <property type="entry name" value="CIAPIN1"/>
</dbReference>
<evidence type="ECO:0000256" key="7">
    <source>
        <dbReference type="ARBA" id="ARBA00023004"/>
    </source>
</evidence>
<dbReference type="PANTHER" id="PTHR13273:SF14">
    <property type="entry name" value="ANAMORSIN"/>
    <property type="match status" value="1"/>
</dbReference>
<evidence type="ECO:0000256" key="4">
    <source>
        <dbReference type="ARBA" id="ARBA00022490"/>
    </source>
</evidence>
<proteinExistence type="inferred from homology"/>
<feature type="binding site" evidence="10">
    <location>
        <position position="254"/>
    </location>
    <ligand>
        <name>[4Fe-4S] cluster</name>
        <dbReference type="ChEBI" id="CHEBI:49883"/>
    </ligand>
</feature>
<protein>
    <recommendedName>
        <fullName evidence="10">Anamorsin homolog</fullName>
    </recommendedName>
    <alternativeName>
        <fullName evidence="10">Fe-S cluster assembly protein DRE2 homolog</fullName>
    </alternativeName>
</protein>
<dbReference type="Gene3D" id="3.40.50.150">
    <property type="entry name" value="Vaccinia Virus protein VP39"/>
    <property type="match status" value="1"/>
</dbReference>
<feature type="binding site" evidence="10">
    <location>
        <position position="262"/>
    </location>
    <ligand>
        <name>[4Fe-4S] cluster</name>
        <dbReference type="ChEBI" id="CHEBI:49883"/>
    </ligand>
</feature>
<comment type="similarity">
    <text evidence="2 10">Belongs to the anamorsin family.</text>
</comment>